<gene>
    <name evidence="3" type="primary">LOC109006003</name>
</gene>
<feature type="domain" description="Retrotransposon gag" evidence="1">
    <location>
        <begin position="18"/>
        <end position="108"/>
    </location>
</feature>
<accession>A0A2I4G9U3</accession>
<proteinExistence type="predicted"/>
<evidence type="ECO:0000313" key="3">
    <source>
        <dbReference type="RefSeq" id="XP_018840683.1"/>
    </source>
</evidence>
<dbReference type="OrthoDB" id="1737504at2759"/>
<evidence type="ECO:0000259" key="1">
    <source>
        <dbReference type="Pfam" id="PF03732"/>
    </source>
</evidence>
<dbReference type="PANTHER" id="PTHR33223:SF10">
    <property type="entry name" value="AMINOTRANSFERASE-LIKE PLANT MOBILE DOMAIN-CONTAINING PROTEIN"/>
    <property type="match status" value="1"/>
</dbReference>
<dbReference type="GeneID" id="109006003"/>
<dbReference type="AlphaFoldDB" id="A0A2I4G9U3"/>
<protein>
    <submittedName>
        <fullName evidence="3">Uncharacterized protein LOC109006003</fullName>
    </submittedName>
</protein>
<reference evidence="3" key="1">
    <citation type="submission" date="2025-08" db="UniProtKB">
        <authorList>
            <consortium name="RefSeq"/>
        </authorList>
    </citation>
    <scope>IDENTIFICATION</scope>
    <source>
        <tissue evidence="3">Leaves</tissue>
    </source>
</reference>
<dbReference type="Proteomes" id="UP000235220">
    <property type="component" value="Unplaced"/>
</dbReference>
<dbReference type="InParanoid" id="A0A2I4G9U3"/>
<organism evidence="2 3">
    <name type="scientific">Juglans regia</name>
    <name type="common">English walnut</name>
    <dbReference type="NCBI Taxonomy" id="51240"/>
    <lineage>
        <taxon>Eukaryota</taxon>
        <taxon>Viridiplantae</taxon>
        <taxon>Streptophyta</taxon>
        <taxon>Embryophyta</taxon>
        <taxon>Tracheophyta</taxon>
        <taxon>Spermatophyta</taxon>
        <taxon>Magnoliopsida</taxon>
        <taxon>eudicotyledons</taxon>
        <taxon>Gunneridae</taxon>
        <taxon>Pentapetalae</taxon>
        <taxon>rosids</taxon>
        <taxon>fabids</taxon>
        <taxon>Fagales</taxon>
        <taxon>Juglandaceae</taxon>
        <taxon>Juglans</taxon>
    </lineage>
</organism>
<evidence type="ECO:0000313" key="2">
    <source>
        <dbReference type="Proteomes" id="UP000235220"/>
    </source>
</evidence>
<sequence>MEARLTAMEQQREVACRAFPLTLKGLARVWFGSLTPRSIDSFGELACLFLTQFMASRRRRGPKASLFTIKQGEDESLKAYLSRFNKERMTMDDQNEKITMAALLGGVWPRS</sequence>
<dbReference type="RefSeq" id="XP_018840683.1">
    <property type="nucleotide sequence ID" value="XM_018985138.1"/>
</dbReference>
<dbReference type="Pfam" id="PF03732">
    <property type="entry name" value="Retrotrans_gag"/>
    <property type="match status" value="1"/>
</dbReference>
<dbReference type="PANTHER" id="PTHR33223">
    <property type="entry name" value="CCHC-TYPE DOMAIN-CONTAINING PROTEIN"/>
    <property type="match status" value="1"/>
</dbReference>
<keyword evidence="2" id="KW-1185">Reference proteome</keyword>
<dbReference type="InterPro" id="IPR005162">
    <property type="entry name" value="Retrotrans_gag_dom"/>
</dbReference>
<dbReference type="KEGG" id="jre:109006003"/>
<name>A0A2I4G9U3_JUGRE</name>